<evidence type="ECO:0000256" key="1">
    <source>
        <dbReference type="SAM" id="Phobius"/>
    </source>
</evidence>
<keyword evidence="1" id="KW-0472">Membrane</keyword>
<evidence type="ECO:0000313" key="2">
    <source>
        <dbReference type="EMBL" id="QYS89592.1"/>
    </source>
</evidence>
<keyword evidence="1" id="KW-1133">Transmembrane helix</keyword>
<sequence length="99" mass="11658">MKTIFTTSKVINVIAILFLLLGAYGIAITGFLQVLGATLYLIAFPKNKLIYSYFALVIIFFVFWDKTFNWFFALPFLLIFYLTYIIHFQKILNKTFIFF</sequence>
<dbReference type="KEGG" id="fdv:JJC05_04810"/>
<name>A0A8G0KW65_9FLAO</name>
<organism evidence="2">
    <name type="scientific">Flavobacterium columnare</name>
    <dbReference type="NCBI Taxonomy" id="996"/>
    <lineage>
        <taxon>Bacteria</taxon>
        <taxon>Pseudomonadati</taxon>
        <taxon>Bacteroidota</taxon>
        <taxon>Flavobacteriia</taxon>
        <taxon>Flavobacteriales</taxon>
        <taxon>Flavobacteriaceae</taxon>
        <taxon>Flavobacterium</taxon>
    </lineage>
</organism>
<feature type="transmembrane region" description="Helical" evidence="1">
    <location>
        <begin position="12"/>
        <end position="42"/>
    </location>
</feature>
<protein>
    <submittedName>
        <fullName evidence="2">Uncharacterized protein</fullName>
    </submittedName>
</protein>
<reference evidence="2" key="1">
    <citation type="submission" date="2020-12" db="EMBL/GenBank/DDBJ databases">
        <title>Genome sequencing of genetic groups of Flavobacterium columnare.</title>
        <authorList>
            <person name="Waldbieser G.C."/>
            <person name="Griffin M.J."/>
            <person name="LaFrentz B.R."/>
        </authorList>
    </citation>
    <scope>NUCLEOTIDE SEQUENCE</scope>
    <source>
        <strain evidence="2">90-106</strain>
    </source>
</reference>
<feature type="transmembrane region" description="Helical" evidence="1">
    <location>
        <begin position="70"/>
        <end position="88"/>
    </location>
</feature>
<keyword evidence="1" id="KW-0812">Transmembrane</keyword>
<gene>
    <name evidence="2" type="ORF">JJC05_04810</name>
</gene>
<dbReference type="AlphaFoldDB" id="A0A8G0KW65"/>
<dbReference type="Proteomes" id="UP000824721">
    <property type="component" value="Chromosome"/>
</dbReference>
<accession>A0A8G0KW65</accession>
<dbReference type="EMBL" id="CP067378">
    <property type="protein sequence ID" value="QYS89592.1"/>
    <property type="molecule type" value="Genomic_DNA"/>
</dbReference>
<proteinExistence type="predicted"/>
<feature type="transmembrane region" description="Helical" evidence="1">
    <location>
        <begin position="49"/>
        <end position="64"/>
    </location>
</feature>